<sequence length="332" mass="35799">MTGIAVLPPATLLVTGASGFVGRHLLAALHRRWPNAVVHATSQEAIDAWPEDSGVHWHRLDICHTGRVAALLRHLHPDAIIHLAAQSHVPTSFQQPALTWRVNLQGTLNLLEGVKQESPWSLVLNVGSSDMYGGAFRSGEPVTEQTAFHPLNPYAASKASADLAAGQYAASDGLRVIRARPFNHTGPGQRDDFVLAAFATQIARIEAGLQPPVVETGNLDAQRDFLDVEDVVSAYLALLELPEAGLHGQAYNIASGHAVAVGELLDSLLARARCPIDHRLDPARQRPADIQTVRADTTALRQATGWQPLLSHGAMLDRLLNDCRRRVVAAAQ</sequence>
<dbReference type="SUPFAM" id="SSF51735">
    <property type="entry name" value="NAD(P)-binding Rossmann-fold domains"/>
    <property type="match status" value="1"/>
</dbReference>
<name>A0ABV7B501_9GAMM</name>
<proteinExistence type="predicted"/>
<accession>A0ABV7B501</accession>
<evidence type="ECO:0000313" key="3">
    <source>
        <dbReference type="Proteomes" id="UP001595386"/>
    </source>
</evidence>
<dbReference type="GO" id="GO:0008446">
    <property type="term" value="F:GDP-mannose 4,6-dehydratase activity"/>
    <property type="evidence" value="ECO:0007669"/>
    <property type="project" value="UniProtKB-EC"/>
</dbReference>
<evidence type="ECO:0000313" key="2">
    <source>
        <dbReference type="EMBL" id="MFC2992541.1"/>
    </source>
</evidence>
<protein>
    <submittedName>
        <fullName evidence="2">GDP-mannose 4,6-dehydratase</fullName>
        <ecNumber evidence="2">4.2.1.47</ecNumber>
    </submittedName>
</protein>
<dbReference type="InterPro" id="IPR016040">
    <property type="entry name" value="NAD(P)-bd_dom"/>
</dbReference>
<keyword evidence="3" id="KW-1185">Reference proteome</keyword>
<dbReference type="PANTHER" id="PTHR43000">
    <property type="entry name" value="DTDP-D-GLUCOSE 4,6-DEHYDRATASE-RELATED"/>
    <property type="match status" value="1"/>
</dbReference>
<dbReference type="Gene3D" id="3.90.25.10">
    <property type="entry name" value="UDP-galactose 4-epimerase, domain 1"/>
    <property type="match status" value="1"/>
</dbReference>
<gene>
    <name evidence="2" type="ORF">ACFODV_10905</name>
</gene>
<dbReference type="InterPro" id="IPR036291">
    <property type="entry name" value="NAD(P)-bd_dom_sf"/>
</dbReference>
<keyword evidence="2" id="KW-0456">Lyase</keyword>
<dbReference type="Pfam" id="PF16363">
    <property type="entry name" value="GDP_Man_Dehyd"/>
    <property type="match status" value="1"/>
</dbReference>
<dbReference type="EC" id="4.2.1.47" evidence="2"/>
<dbReference type="RefSeq" id="WP_379759007.1">
    <property type="nucleotide sequence ID" value="NZ_JBHRSQ010000014.1"/>
</dbReference>
<dbReference type="PRINTS" id="PR01713">
    <property type="entry name" value="NUCEPIMERASE"/>
</dbReference>
<comment type="caution">
    <text evidence="2">The sequence shown here is derived from an EMBL/GenBank/DDBJ whole genome shotgun (WGS) entry which is preliminary data.</text>
</comment>
<dbReference type="Gene3D" id="3.40.50.720">
    <property type="entry name" value="NAD(P)-binding Rossmann-like Domain"/>
    <property type="match status" value="1"/>
</dbReference>
<organism evidence="2 3">
    <name type="scientific">Halomonas tibetensis</name>
    <dbReference type="NCBI Taxonomy" id="2259590"/>
    <lineage>
        <taxon>Bacteria</taxon>
        <taxon>Pseudomonadati</taxon>
        <taxon>Pseudomonadota</taxon>
        <taxon>Gammaproteobacteria</taxon>
        <taxon>Oceanospirillales</taxon>
        <taxon>Halomonadaceae</taxon>
        <taxon>Halomonas</taxon>
    </lineage>
</organism>
<dbReference type="EMBL" id="JBHRSQ010000014">
    <property type="protein sequence ID" value="MFC2992541.1"/>
    <property type="molecule type" value="Genomic_DNA"/>
</dbReference>
<dbReference type="Proteomes" id="UP001595386">
    <property type="component" value="Unassembled WGS sequence"/>
</dbReference>
<evidence type="ECO:0000259" key="1">
    <source>
        <dbReference type="Pfam" id="PF16363"/>
    </source>
</evidence>
<feature type="domain" description="NAD(P)-binding" evidence="1">
    <location>
        <begin position="13"/>
        <end position="314"/>
    </location>
</feature>
<reference evidence="3" key="1">
    <citation type="journal article" date="2019" name="Int. J. Syst. Evol. Microbiol.">
        <title>The Global Catalogue of Microorganisms (GCM) 10K type strain sequencing project: providing services to taxonomists for standard genome sequencing and annotation.</title>
        <authorList>
            <consortium name="The Broad Institute Genomics Platform"/>
            <consortium name="The Broad Institute Genome Sequencing Center for Infectious Disease"/>
            <person name="Wu L."/>
            <person name="Ma J."/>
        </authorList>
    </citation>
    <scope>NUCLEOTIDE SEQUENCE [LARGE SCALE GENOMIC DNA]</scope>
    <source>
        <strain evidence="3">KCTC 52660</strain>
    </source>
</reference>